<comment type="caution">
    <text evidence="2">The sequence shown here is derived from an EMBL/GenBank/DDBJ whole genome shotgun (WGS) entry which is preliminary data.</text>
</comment>
<organism evidence="2 3">
    <name type="scientific">Enhygromyxa salina</name>
    <dbReference type="NCBI Taxonomy" id="215803"/>
    <lineage>
        <taxon>Bacteria</taxon>
        <taxon>Pseudomonadati</taxon>
        <taxon>Myxococcota</taxon>
        <taxon>Polyangia</taxon>
        <taxon>Nannocystales</taxon>
        <taxon>Nannocystaceae</taxon>
        <taxon>Enhygromyxa</taxon>
    </lineage>
</organism>
<proteinExistence type="predicted"/>
<dbReference type="Proteomes" id="UP000237968">
    <property type="component" value="Unassembled WGS sequence"/>
</dbReference>
<keyword evidence="3" id="KW-1185">Reference proteome</keyword>
<reference evidence="2 3" key="1">
    <citation type="submission" date="2018-03" db="EMBL/GenBank/DDBJ databases">
        <title>Draft Genome Sequences of the Obligatory Marine Myxobacteria Enhygromyxa salina SWB005.</title>
        <authorList>
            <person name="Poehlein A."/>
            <person name="Moghaddam J.A."/>
            <person name="Harms H."/>
            <person name="Alanjari M."/>
            <person name="Koenig G.M."/>
            <person name="Daniel R."/>
            <person name="Schaeberle T.F."/>
        </authorList>
    </citation>
    <scope>NUCLEOTIDE SEQUENCE [LARGE SCALE GENOMIC DNA]</scope>
    <source>
        <strain evidence="2 3">SWB005</strain>
    </source>
</reference>
<dbReference type="OrthoDB" id="5526401at2"/>
<protein>
    <recommendedName>
        <fullName evidence="4">Transposase</fullName>
    </recommendedName>
</protein>
<name>A0A2S9XKD7_9BACT</name>
<sequence>MRAWVETTPAPTVRHAWAWLLQRVFAVDIMTCPRCGGRMRLVEIADSRDDVAGVLGNVGLGPRPPPRPRPALPGQLDLDLDLAV</sequence>
<dbReference type="AlphaFoldDB" id="A0A2S9XKD7"/>
<accession>A0A2S9XKD7</accession>
<gene>
    <name evidence="2" type="ORF">ENSA5_43190</name>
</gene>
<dbReference type="EMBL" id="PVNK01000187">
    <property type="protein sequence ID" value="PRP93297.1"/>
    <property type="molecule type" value="Genomic_DNA"/>
</dbReference>
<evidence type="ECO:0000256" key="1">
    <source>
        <dbReference type="SAM" id="MobiDB-lite"/>
    </source>
</evidence>
<evidence type="ECO:0000313" key="2">
    <source>
        <dbReference type="EMBL" id="PRP93297.1"/>
    </source>
</evidence>
<dbReference type="RefSeq" id="WP_146155970.1">
    <property type="nucleotide sequence ID" value="NZ_PVNK01000187.1"/>
</dbReference>
<feature type="compositionally biased region" description="Pro residues" evidence="1">
    <location>
        <begin position="62"/>
        <end position="71"/>
    </location>
</feature>
<feature type="region of interest" description="Disordered" evidence="1">
    <location>
        <begin position="56"/>
        <end position="84"/>
    </location>
</feature>
<evidence type="ECO:0008006" key="4">
    <source>
        <dbReference type="Google" id="ProtNLM"/>
    </source>
</evidence>
<evidence type="ECO:0000313" key="3">
    <source>
        <dbReference type="Proteomes" id="UP000237968"/>
    </source>
</evidence>